<sequence length="444" mass="45102">MTAPTAVALDPGAHFTRIAHITPDGTPALVELPGTVPGEGLPTPGGAGGHHGTALRAAYAAFRQQYGTPEQVVVVIPQHDRAEQARRATDVLAALHGTDPMPRLRTLGTPHAVLALLRHAGAATGARYAVCDLGATAAEVSLCTLAPGSVAVTATARHAPGDGLAAGFDAALLTGAGLPDEDSARRALAEARASEGAAQRQEIALGRSVRHPGRYDDTVVLEVAGHGVTLGVLRRALDRLTTGLDAALDRVADGQPAAHVIAVGGAARSGPLRRHLTQRRGAPVPLPGGTDPALAAAFGAALVAAGRIDPADRYPYAVFVGTHCTVGGTPRADDLLISPAGALEPGGPTVFAEADGHRVRVRTRPVGATAQRRVPIQVRDASGGHPTPVRAVTVSAAPEGTRFHVGVRLAVDGTAHLVLHPTSSGTPSEHLLGALPTDIEGAHP</sequence>
<keyword evidence="3" id="KW-1185">Reference proteome</keyword>
<gene>
    <name evidence="2" type="ORF">JEQ17_12355</name>
</gene>
<dbReference type="Proteomes" id="UP000595636">
    <property type="component" value="Chromosome"/>
</dbReference>
<dbReference type="KEGG" id="slf:JEQ17_12355"/>
<dbReference type="InterPro" id="IPR043129">
    <property type="entry name" value="ATPase_NBD"/>
</dbReference>
<feature type="region of interest" description="Disordered" evidence="1">
    <location>
        <begin position="421"/>
        <end position="444"/>
    </location>
</feature>
<dbReference type="EMBL" id="CP066831">
    <property type="protein sequence ID" value="QQM40186.1"/>
    <property type="molecule type" value="Genomic_DNA"/>
</dbReference>
<accession>A0A7T7I379</accession>
<proteinExistence type="predicted"/>
<evidence type="ECO:0000256" key="1">
    <source>
        <dbReference type="SAM" id="MobiDB-lite"/>
    </source>
</evidence>
<dbReference type="RefSeq" id="WP_200395310.1">
    <property type="nucleotide sequence ID" value="NZ_CP066831.1"/>
</dbReference>
<evidence type="ECO:0008006" key="4">
    <source>
        <dbReference type="Google" id="ProtNLM"/>
    </source>
</evidence>
<organism evidence="2 3">
    <name type="scientific">Streptomyces liliifuscus</name>
    <dbReference type="NCBI Taxonomy" id="2797636"/>
    <lineage>
        <taxon>Bacteria</taxon>
        <taxon>Bacillati</taxon>
        <taxon>Actinomycetota</taxon>
        <taxon>Actinomycetes</taxon>
        <taxon>Kitasatosporales</taxon>
        <taxon>Streptomycetaceae</taxon>
        <taxon>Streptomyces</taxon>
    </lineage>
</organism>
<evidence type="ECO:0000313" key="3">
    <source>
        <dbReference type="Proteomes" id="UP000595636"/>
    </source>
</evidence>
<name>A0A7T7I379_9ACTN</name>
<evidence type="ECO:0000313" key="2">
    <source>
        <dbReference type="EMBL" id="QQM40186.1"/>
    </source>
</evidence>
<protein>
    <recommendedName>
        <fullName evidence="4">Hsp70 family protein</fullName>
    </recommendedName>
</protein>
<reference evidence="2 3" key="1">
    <citation type="submission" date="2020-12" db="EMBL/GenBank/DDBJ databases">
        <title>A novel species.</title>
        <authorList>
            <person name="Li K."/>
        </authorList>
    </citation>
    <scope>NUCLEOTIDE SEQUENCE [LARGE SCALE GENOMIC DNA]</scope>
    <source>
        <strain evidence="2 3">ZYC-3</strain>
    </source>
</reference>
<dbReference type="SUPFAM" id="SSF53067">
    <property type="entry name" value="Actin-like ATPase domain"/>
    <property type="match status" value="1"/>
</dbReference>
<dbReference type="AlphaFoldDB" id="A0A7T7I379"/>